<comment type="similarity">
    <text evidence="4">Belongs to the RecO family.</text>
</comment>
<evidence type="ECO:0000256" key="1">
    <source>
        <dbReference type="ARBA" id="ARBA00022763"/>
    </source>
</evidence>
<gene>
    <name evidence="4 6" type="primary">recO</name>
    <name evidence="6" type="ORF">OCV63_08290</name>
</gene>
<organism evidence="6 7">
    <name type="scientific">Laedolimicola ammoniilytica</name>
    <dbReference type="NCBI Taxonomy" id="2981771"/>
    <lineage>
        <taxon>Bacteria</taxon>
        <taxon>Bacillati</taxon>
        <taxon>Bacillota</taxon>
        <taxon>Clostridia</taxon>
        <taxon>Lachnospirales</taxon>
        <taxon>Lachnospiraceae</taxon>
        <taxon>Laedolimicola</taxon>
    </lineage>
</organism>
<dbReference type="SUPFAM" id="SSF57863">
    <property type="entry name" value="ArfGap/RecO-like zinc finger"/>
    <property type="match status" value="1"/>
</dbReference>
<evidence type="ECO:0000256" key="3">
    <source>
        <dbReference type="ARBA" id="ARBA00023204"/>
    </source>
</evidence>
<keyword evidence="2 4" id="KW-0233">DNA recombination</keyword>
<dbReference type="Proteomes" id="UP001652461">
    <property type="component" value="Unassembled WGS sequence"/>
</dbReference>
<dbReference type="PANTHER" id="PTHR33991">
    <property type="entry name" value="DNA REPAIR PROTEIN RECO"/>
    <property type="match status" value="1"/>
</dbReference>
<dbReference type="EMBL" id="JAOQKC010000009">
    <property type="protein sequence ID" value="MCU6696895.1"/>
    <property type="molecule type" value="Genomic_DNA"/>
</dbReference>
<dbReference type="NCBIfam" id="TIGR00613">
    <property type="entry name" value="reco"/>
    <property type="match status" value="1"/>
</dbReference>
<dbReference type="PANTHER" id="PTHR33991:SF1">
    <property type="entry name" value="DNA REPAIR PROTEIN RECO"/>
    <property type="match status" value="1"/>
</dbReference>
<evidence type="ECO:0000256" key="4">
    <source>
        <dbReference type="HAMAP-Rule" id="MF_00201"/>
    </source>
</evidence>
<evidence type="ECO:0000313" key="6">
    <source>
        <dbReference type="EMBL" id="MCU6696895.1"/>
    </source>
</evidence>
<proteinExistence type="inferred from homology"/>
<evidence type="ECO:0000256" key="2">
    <source>
        <dbReference type="ARBA" id="ARBA00023172"/>
    </source>
</evidence>
<dbReference type="SUPFAM" id="SSF50249">
    <property type="entry name" value="Nucleic acid-binding proteins"/>
    <property type="match status" value="1"/>
</dbReference>
<dbReference type="HAMAP" id="MF_00201">
    <property type="entry name" value="RecO"/>
    <property type="match status" value="1"/>
</dbReference>
<name>A0ABT2RY02_9FIRM</name>
<reference evidence="6 7" key="1">
    <citation type="journal article" date="2021" name="ISME Commun">
        <title>Automated analysis of genomic sequences facilitates high-throughput and comprehensive description of bacteria.</title>
        <authorList>
            <person name="Hitch T.C.A."/>
        </authorList>
    </citation>
    <scope>NUCLEOTIDE SEQUENCE [LARGE SCALE GENOMIC DNA]</scope>
    <source>
        <strain evidence="6 7">Sanger_04</strain>
    </source>
</reference>
<dbReference type="RefSeq" id="WP_158363376.1">
    <property type="nucleotide sequence ID" value="NZ_JAOQKC010000009.1"/>
</dbReference>
<comment type="function">
    <text evidence="4">Involved in DNA repair and RecF pathway recombination.</text>
</comment>
<evidence type="ECO:0000313" key="7">
    <source>
        <dbReference type="Proteomes" id="UP001652461"/>
    </source>
</evidence>
<keyword evidence="3 4" id="KW-0234">DNA repair</keyword>
<comment type="caution">
    <text evidence="6">The sequence shown here is derived from an EMBL/GenBank/DDBJ whole genome shotgun (WGS) entry which is preliminary data.</text>
</comment>
<sequence>MGQMITVTGLVLAAYPQGDYDKRIILLTRERGKITAFARGARRQNSPLLAVCNSFVFGEFSVYEGRTSYNLMQAKASNYFHELSADFEGACYGFYFCELAEYYTREANDEIQMLKLLYQSLRALCKPSVPDELIRYIYELKVLVVNGECPPDFEELDICESTRYTLQYIAASSIEKLYTFRVSEQVLGELRFVLHRYREKYMEGHFKSLDILEACVSCAI</sequence>
<dbReference type="InterPro" id="IPR012340">
    <property type="entry name" value="NA-bd_OB-fold"/>
</dbReference>
<protein>
    <recommendedName>
        <fullName evidence="4">DNA repair protein RecO</fullName>
    </recommendedName>
    <alternativeName>
        <fullName evidence="4">Recombination protein O</fullName>
    </alternativeName>
</protein>
<accession>A0ABT2RY02</accession>
<dbReference type="InterPro" id="IPR037278">
    <property type="entry name" value="ARFGAP/RecO"/>
</dbReference>
<feature type="domain" description="DNA replication/recombination mediator RecO N-terminal" evidence="5">
    <location>
        <begin position="4"/>
        <end position="79"/>
    </location>
</feature>
<dbReference type="InterPro" id="IPR022572">
    <property type="entry name" value="DNA_rep/recomb_RecO_N"/>
</dbReference>
<dbReference type="Pfam" id="PF11967">
    <property type="entry name" value="RecO_N"/>
    <property type="match status" value="1"/>
</dbReference>
<dbReference type="Gene3D" id="2.40.50.140">
    <property type="entry name" value="Nucleic acid-binding proteins"/>
    <property type="match status" value="1"/>
</dbReference>
<keyword evidence="7" id="KW-1185">Reference proteome</keyword>
<dbReference type="Pfam" id="PF02565">
    <property type="entry name" value="RecO_C"/>
    <property type="match status" value="1"/>
</dbReference>
<dbReference type="InterPro" id="IPR003717">
    <property type="entry name" value="RecO"/>
</dbReference>
<keyword evidence="1 4" id="KW-0227">DNA damage</keyword>
<evidence type="ECO:0000259" key="5">
    <source>
        <dbReference type="Pfam" id="PF11967"/>
    </source>
</evidence>